<dbReference type="RefSeq" id="WP_013737881.1">
    <property type="nucleotide sequence ID" value="NC_015435.1"/>
</dbReference>
<dbReference type="STRING" id="1006006.Mcup_1278"/>
<dbReference type="InterPro" id="IPR051684">
    <property type="entry name" value="Electron_Trans/Redox"/>
</dbReference>
<dbReference type="GO" id="GO:0046872">
    <property type="term" value="F:metal ion binding"/>
    <property type="evidence" value="ECO:0007669"/>
    <property type="project" value="UniProtKB-KW"/>
</dbReference>
<feature type="transmembrane region" description="Helical" evidence="7">
    <location>
        <begin position="50"/>
        <end position="70"/>
    </location>
</feature>
<gene>
    <name evidence="9" type="ordered locus">Mcup_1278</name>
</gene>
<name>F4G3L3_METCR</name>
<dbReference type="PATRIC" id="fig|1006006.8.peg.1274"/>
<evidence type="ECO:0000256" key="1">
    <source>
        <dbReference type="ARBA" id="ARBA00022448"/>
    </source>
</evidence>
<dbReference type="InterPro" id="IPR017896">
    <property type="entry name" value="4Fe4S_Fe-S-bd"/>
</dbReference>
<dbReference type="Proteomes" id="UP000007812">
    <property type="component" value="Chromosome"/>
</dbReference>
<dbReference type="GO" id="GO:0005886">
    <property type="term" value="C:plasma membrane"/>
    <property type="evidence" value="ECO:0007669"/>
    <property type="project" value="TreeGrafter"/>
</dbReference>
<feature type="transmembrane region" description="Helical" evidence="7">
    <location>
        <begin position="365"/>
        <end position="383"/>
    </location>
</feature>
<dbReference type="PANTHER" id="PTHR30176">
    <property type="entry name" value="FERREDOXIN-TYPE PROTEIN NAPH"/>
    <property type="match status" value="1"/>
</dbReference>
<feature type="transmembrane region" description="Helical" evidence="7">
    <location>
        <begin position="324"/>
        <end position="345"/>
    </location>
</feature>
<protein>
    <submittedName>
        <fullName evidence="9">4Fe-4S ferredoxin iron-sulfur binding domain-containing protein</fullName>
    </submittedName>
</protein>
<organism evidence="9 10">
    <name type="scientific">Metallosphaera cuprina (strain Ar-4)</name>
    <dbReference type="NCBI Taxonomy" id="1006006"/>
    <lineage>
        <taxon>Archaea</taxon>
        <taxon>Thermoproteota</taxon>
        <taxon>Thermoprotei</taxon>
        <taxon>Sulfolobales</taxon>
        <taxon>Sulfolobaceae</taxon>
        <taxon>Metallosphaera</taxon>
    </lineage>
</organism>
<feature type="transmembrane region" description="Helical" evidence="7">
    <location>
        <begin position="216"/>
        <end position="239"/>
    </location>
</feature>
<dbReference type="GeneID" id="10493469"/>
<dbReference type="Pfam" id="PF13237">
    <property type="entry name" value="Fer4_10"/>
    <property type="match status" value="1"/>
</dbReference>
<keyword evidence="3" id="KW-0479">Metal-binding</keyword>
<dbReference type="PROSITE" id="PS51379">
    <property type="entry name" value="4FE4S_FER_2"/>
    <property type="match status" value="2"/>
</dbReference>
<dbReference type="PANTHER" id="PTHR30176:SF3">
    <property type="entry name" value="FERREDOXIN-TYPE PROTEIN NAPH"/>
    <property type="match status" value="1"/>
</dbReference>
<feature type="transmembrane region" description="Helical" evidence="7">
    <location>
        <begin position="137"/>
        <end position="158"/>
    </location>
</feature>
<evidence type="ECO:0000256" key="3">
    <source>
        <dbReference type="ARBA" id="ARBA00022723"/>
    </source>
</evidence>
<dbReference type="Gene3D" id="3.30.70.20">
    <property type="match status" value="1"/>
</dbReference>
<proteinExistence type="predicted"/>
<keyword evidence="10" id="KW-1185">Reference proteome</keyword>
<feature type="transmembrane region" description="Helical" evidence="7">
    <location>
        <begin position="259"/>
        <end position="281"/>
    </location>
</feature>
<evidence type="ECO:0000313" key="9">
    <source>
        <dbReference type="EMBL" id="AEB95383.1"/>
    </source>
</evidence>
<feature type="domain" description="4Fe-4S ferredoxin-type" evidence="8">
    <location>
        <begin position="444"/>
        <end position="473"/>
    </location>
</feature>
<evidence type="ECO:0000256" key="5">
    <source>
        <dbReference type="ARBA" id="ARBA00023004"/>
    </source>
</evidence>
<feature type="transmembrane region" description="Helical" evidence="7">
    <location>
        <begin position="178"/>
        <end position="204"/>
    </location>
</feature>
<dbReference type="EMBL" id="CP002656">
    <property type="protein sequence ID" value="AEB95383.1"/>
    <property type="molecule type" value="Genomic_DNA"/>
</dbReference>
<evidence type="ECO:0000256" key="6">
    <source>
        <dbReference type="ARBA" id="ARBA00023014"/>
    </source>
</evidence>
<evidence type="ECO:0000256" key="4">
    <source>
        <dbReference type="ARBA" id="ARBA00022982"/>
    </source>
</evidence>
<dbReference type="SUPFAM" id="SSF54862">
    <property type="entry name" value="4Fe-4S ferredoxins"/>
    <property type="match status" value="1"/>
</dbReference>
<feature type="domain" description="4Fe-4S ferredoxin-type" evidence="8">
    <location>
        <begin position="409"/>
        <end position="441"/>
    </location>
</feature>
<dbReference type="GO" id="GO:0051539">
    <property type="term" value="F:4 iron, 4 sulfur cluster binding"/>
    <property type="evidence" value="ECO:0007669"/>
    <property type="project" value="UniProtKB-KW"/>
</dbReference>
<evidence type="ECO:0000313" key="10">
    <source>
        <dbReference type="Proteomes" id="UP000007812"/>
    </source>
</evidence>
<dbReference type="KEGG" id="mcn:Mcup_1278"/>
<feature type="transmembrane region" description="Helical" evidence="7">
    <location>
        <begin position="12"/>
        <end position="30"/>
    </location>
</feature>
<reference evidence="9 10" key="1">
    <citation type="journal article" date="2011" name="J. Bacteriol.">
        <title>Complete genome sequence of Metallosphaera cuprina, a metal sulfide-oxidizing archaeon from a hot spring.</title>
        <authorList>
            <person name="Liu L.J."/>
            <person name="You X.Y."/>
            <person name="Zheng H."/>
            <person name="Wang S."/>
            <person name="Jiang C.Y."/>
            <person name="Liu S.J."/>
        </authorList>
    </citation>
    <scope>NUCLEOTIDE SEQUENCE [LARGE SCALE GENOMIC DNA]</scope>
    <source>
        <strain evidence="9 10">Ar-4</strain>
    </source>
</reference>
<evidence type="ECO:0000259" key="8">
    <source>
        <dbReference type="PROSITE" id="PS51379"/>
    </source>
</evidence>
<keyword evidence="5" id="KW-0408">Iron</keyword>
<keyword evidence="7" id="KW-0812">Transmembrane</keyword>
<dbReference type="AlphaFoldDB" id="F4G3L3"/>
<feature type="transmembrane region" description="Helical" evidence="7">
    <location>
        <begin position="106"/>
        <end position="125"/>
    </location>
</feature>
<dbReference type="HOGENOM" id="CLU_022113_1_0_2"/>
<evidence type="ECO:0000256" key="7">
    <source>
        <dbReference type="SAM" id="Phobius"/>
    </source>
</evidence>
<keyword evidence="7" id="KW-0472">Membrane</keyword>
<sequence>MLELVFNDSHMLVLWILSIVFSSLISFVLAKSRSDYTFLFPFTNFLTLIYQSYDVLPSLLLSGLLGYYLLTIMKRSNVTSEINLITPLWVFSLSISSLTLQISTTLWLTSIILLNSFYLIVLKPLRVRLNSSPLVSLYVIMIGFLSIFLFSVDTLGVSSIQESNLGPWIGLNFLWNSILSFAAIVSSPNFMILMGVWTGVPLVYKIFKSKKLENKIRLTLTFIAYWVYSIYLPSFSPFQNVFPYIPYSWFNGFGTFGPVAPYFLVGILGTYAVTAVLSFLFGSRQICSVTCTAPYMLTFASGLKTFNRSSKLGRKTLTSKMSPIFKITSVLIWINILAFAVISYLNQVNYLHILILNQDPTVFLASLYFNFVWYIQFLLIPFFGDYACVNHGLCGWGTYNQLFSYLGPFKLKVKDPSTCLSCKTVDCAKACPVGLTDMRASFIKKGEFKAFKCVGAGECIEDCPYDNIFIYDGRASIRKMMSKLRSLR</sequence>
<feature type="transmembrane region" description="Helical" evidence="7">
    <location>
        <begin position="82"/>
        <end position="100"/>
    </location>
</feature>
<evidence type="ECO:0000256" key="2">
    <source>
        <dbReference type="ARBA" id="ARBA00022485"/>
    </source>
</evidence>
<keyword evidence="4" id="KW-0249">Electron transport</keyword>
<keyword evidence="2" id="KW-0004">4Fe-4S</keyword>
<dbReference type="eggNOG" id="arCOG03696">
    <property type="taxonomic scope" value="Archaea"/>
</dbReference>
<keyword evidence="1" id="KW-0813">Transport</keyword>
<keyword evidence="7" id="KW-1133">Transmembrane helix</keyword>
<keyword evidence="6" id="KW-0411">Iron-sulfur</keyword>
<accession>F4G3L3</accession>